<dbReference type="GO" id="GO:0009063">
    <property type="term" value="P:amino acid catabolic process"/>
    <property type="evidence" value="ECO:0007669"/>
    <property type="project" value="InterPro"/>
</dbReference>
<dbReference type="InterPro" id="IPR029017">
    <property type="entry name" value="Enolase-like_N"/>
</dbReference>
<evidence type="ECO:0000256" key="3">
    <source>
        <dbReference type="ARBA" id="ARBA00022842"/>
    </source>
</evidence>
<dbReference type="InterPro" id="IPR018110">
    <property type="entry name" value="Mandel_Rmase/mucon_lact_enz_CS"/>
</dbReference>
<dbReference type="Pfam" id="PF02746">
    <property type="entry name" value="MR_MLE_N"/>
    <property type="match status" value="1"/>
</dbReference>
<dbReference type="GO" id="GO:0016836">
    <property type="term" value="F:hydro-lyase activity"/>
    <property type="evidence" value="ECO:0007669"/>
    <property type="project" value="TreeGrafter"/>
</dbReference>
<dbReference type="SFLD" id="SFLDS00001">
    <property type="entry name" value="Enolase"/>
    <property type="match status" value="1"/>
</dbReference>
<evidence type="ECO:0000313" key="6">
    <source>
        <dbReference type="Proteomes" id="UP000249688"/>
    </source>
</evidence>
<dbReference type="GO" id="GO:0000287">
    <property type="term" value="F:magnesium ion binding"/>
    <property type="evidence" value="ECO:0007669"/>
    <property type="project" value="UniProtKB-ARBA"/>
</dbReference>
<proteinExistence type="predicted"/>
<sequence length="393" mass="42375">MKISQIHATWCRVPIPFDRQHTSDFGRVTTFDSVIVRVDSDTGLVGWGEAKAGVGSAAACAGLAAIINQDYAPLLIGQDPRDISRLWDVMYNTPREGFAIANGHGLPQVGRRGLSISAIAGVDVALWDILGKSLGVPVWRLLGGRRMQRMPAYASGGWADADNIGAQLQGYCDKAGFRAVKMRVGVMDGSPARSAARVRAARKTLGPDIKLMADAHGTWTVAEARAFCRMVEDQDLFWFEEPVSADDKHGLAEVRRCSTVPISTGESEFTRHDFREIAELRAADVLQPDLAIAGGLTEGLRISALASAFNLRLAPHLWSGAPAFAAGMHLAATQSAGFILEYSLGHNPMLHDLIEEDFPVLDGHIEIPDRPGLGITVRQSFLDRYAQKPGAGA</sequence>
<dbReference type="SFLD" id="SFLDG00179">
    <property type="entry name" value="mandelate_racemase"/>
    <property type="match status" value="1"/>
</dbReference>
<comment type="cofactor">
    <cofactor evidence="1">
        <name>Mg(2+)</name>
        <dbReference type="ChEBI" id="CHEBI:18420"/>
    </cofactor>
</comment>
<dbReference type="SUPFAM" id="SSF51604">
    <property type="entry name" value="Enolase C-terminal domain-like"/>
    <property type="match status" value="1"/>
</dbReference>
<name>A0A2W7IVF7_9PROT</name>
<dbReference type="SUPFAM" id="SSF54826">
    <property type="entry name" value="Enolase N-terminal domain-like"/>
    <property type="match status" value="1"/>
</dbReference>
<accession>A0A2W7IVF7</accession>
<keyword evidence="6" id="KW-1185">Reference proteome</keyword>
<organism evidence="5 6">
    <name type="scientific">Humitalea rosea</name>
    <dbReference type="NCBI Taxonomy" id="990373"/>
    <lineage>
        <taxon>Bacteria</taxon>
        <taxon>Pseudomonadati</taxon>
        <taxon>Pseudomonadota</taxon>
        <taxon>Alphaproteobacteria</taxon>
        <taxon>Acetobacterales</taxon>
        <taxon>Roseomonadaceae</taxon>
        <taxon>Humitalea</taxon>
    </lineage>
</organism>
<dbReference type="RefSeq" id="WP_111396636.1">
    <property type="nucleotide sequence ID" value="NZ_QKYU01000002.1"/>
</dbReference>
<comment type="caution">
    <text evidence="5">The sequence shown here is derived from an EMBL/GenBank/DDBJ whole genome shotgun (WGS) entry which is preliminary data.</text>
</comment>
<dbReference type="PROSITE" id="PS00908">
    <property type="entry name" value="MR_MLE_1"/>
    <property type="match status" value="1"/>
</dbReference>
<reference evidence="5 6" key="1">
    <citation type="submission" date="2018-06" db="EMBL/GenBank/DDBJ databases">
        <title>Genomic Encyclopedia of Archaeal and Bacterial Type Strains, Phase II (KMG-II): from individual species to whole genera.</title>
        <authorList>
            <person name="Goeker M."/>
        </authorList>
    </citation>
    <scope>NUCLEOTIDE SEQUENCE [LARGE SCALE GENOMIC DNA]</scope>
    <source>
        <strain evidence="5 6">DSM 24525</strain>
    </source>
</reference>
<evidence type="ECO:0000313" key="5">
    <source>
        <dbReference type="EMBL" id="PZW50493.1"/>
    </source>
</evidence>
<dbReference type="Proteomes" id="UP000249688">
    <property type="component" value="Unassembled WGS sequence"/>
</dbReference>
<keyword evidence="3" id="KW-0460">Magnesium</keyword>
<dbReference type="InterPro" id="IPR013341">
    <property type="entry name" value="Mandelate_racemase_N_dom"/>
</dbReference>
<dbReference type="InterPro" id="IPR013342">
    <property type="entry name" value="Mandelate_racemase_C"/>
</dbReference>
<dbReference type="GO" id="GO:0016052">
    <property type="term" value="P:carbohydrate catabolic process"/>
    <property type="evidence" value="ECO:0007669"/>
    <property type="project" value="TreeGrafter"/>
</dbReference>
<dbReference type="EMBL" id="QKYU01000002">
    <property type="protein sequence ID" value="PZW50493.1"/>
    <property type="molecule type" value="Genomic_DNA"/>
</dbReference>
<dbReference type="Gene3D" id="3.30.390.10">
    <property type="entry name" value="Enolase-like, N-terminal domain"/>
    <property type="match status" value="1"/>
</dbReference>
<dbReference type="InterPro" id="IPR029065">
    <property type="entry name" value="Enolase_C-like"/>
</dbReference>
<gene>
    <name evidence="5" type="ORF">C8P66_102181</name>
</gene>
<dbReference type="Gene3D" id="3.20.20.120">
    <property type="entry name" value="Enolase-like C-terminal domain"/>
    <property type="match status" value="1"/>
</dbReference>
<dbReference type="SMART" id="SM00922">
    <property type="entry name" value="MR_MLE"/>
    <property type="match status" value="1"/>
</dbReference>
<evidence type="ECO:0000256" key="2">
    <source>
        <dbReference type="ARBA" id="ARBA00022723"/>
    </source>
</evidence>
<evidence type="ECO:0000256" key="1">
    <source>
        <dbReference type="ARBA" id="ARBA00001946"/>
    </source>
</evidence>
<dbReference type="PANTHER" id="PTHR13794:SF58">
    <property type="entry name" value="MITOCHONDRIAL ENOLASE SUPERFAMILY MEMBER 1"/>
    <property type="match status" value="1"/>
</dbReference>
<dbReference type="OrthoDB" id="7511553at2"/>
<feature type="domain" description="Mandelate racemase/muconate lactonizing enzyme C-terminal" evidence="4">
    <location>
        <begin position="161"/>
        <end position="261"/>
    </location>
</feature>
<evidence type="ECO:0000259" key="4">
    <source>
        <dbReference type="SMART" id="SM00922"/>
    </source>
</evidence>
<dbReference type="AlphaFoldDB" id="A0A2W7IVF7"/>
<dbReference type="InterPro" id="IPR046945">
    <property type="entry name" value="RHMD-like"/>
</dbReference>
<protein>
    <submittedName>
        <fullName evidence="5">L-alanine-DL-glutamate epimerase-like enolase superfamily enzyme</fullName>
    </submittedName>
</protein>
<dbReference type="CDD" id="cd03316">
    <property type="entry name" value="MR_like"/>
    <property type="match status" value="1"/>
</dbReference>
<dbReference type="Pfam" id="PF13378">
    <property type="entry name" value="MR_MLE_C"/>
    <property type="match status" value="1"/>
</dbReference>
<keyword evidence="2" id="KW-0479">Metal-binding</keyword>
<dbReference type="PANTHER" id="PTHR13794">
    <property type="entry name" value="ENOLASE SUPERFAMILY, MANDELATE RACEMASE"/>
    <property type="match status" value="1"/>
</dbReference>
<dbReference type="InterPro" id="IPR036849">
    <property type="entry name" value="Enolase-like_C_sf"/>
</dbReference>